<feature type="compositionally biased region" description="Low complexity" evidence="1">
    <location>
        <begin position="243"/>
        <end position="252"/>
    </location>
</feature>
<dbReference type="AlphaFoldDB" id="A0A3S5CDR5"/>
<comment type="caution">
    <text evidence="2">The sequence shown here is derived from an EMBL/GenBank/DDBJ whole genome shotgun (WGS) entry which is preliminary data.</text>
</comment>
<dbReference type="Proteomes" id="UP000784294">
    <property type="component" value="Unassembled WGS sequence"/>
</dbReference>
<keyword evidence="3" id="KW-1185">Reference proteome</keyword>
<feature type="compositionally biased region" description="Polar residues" evidence="1">
    <location>
        <begin position="156"/>
        <end position="166"/>
    </location>
</feature>
<organism evidence="2 3">
    <name type="scientific">Protopolystoma xenopodis</name>
    <dbReference type="NCBI Taxonomy" id="117903"/>
    <lineage>
        <taxon>Eukaryota</taxon>
        <taxon>Metazoa</taxon>
        <taxon>Spiralia</taxon>
        <taxon>Lophotrochozoa</taxon>
        <taxon>Platyhelminthes</taxon>
        <taxon>Monogenea</taxon>
        <taxon>Polyopisthocotylea</taxon>
        <taxon>Polystomatidea</taxon>
        <taxon>Polystomatidae</taxon>
        <taxon>Protopolystoma</taxon>
    </lineage>
</organism>
<proteinExistence type="predicted"/>
<name>A0A3S5CDR5_9PLAT</name>
<evidence type="ECO:0000256" key="1">
    <source>
        <dbReference type="SAM" id="MobiDB-lite"/>
    </source>
</evidence>
<sequence length="264" mass="27866">MSDTIPAGRVPIEDQLYPTSAGGFCGPCYILSFTAGLYRSTEVGGRRVSLPRLVIVHVGVGVDVGVGVCCLSASPGMSHPLAPDTVAQRPVPGLATHDTVSLAPTFCPPPPPLHSSLHLIRLQVVRRQLHFPTEGCVYKRDNRPRAPARLPWTETMPRQSGSTSHEASPAVRGSMLTGLKLLSGTVKDNLEGKMQRARRKCEDVCAAGPMPWPMSGTTFQIFQMTHLEAPNASTLASLSSSASAAAAAAASTQPPPACSHRETG</sequence>
<accession>A0A3S5CDR5</accession>
<dbReference type="EMBL" id="CAAALY010015911">
    <property type="protein sequence ID" value="VEL12814.1"/>
    <property type="molecule type" value="Genomic_DNA"/>
</dbReference>
<reference evidence="2" key="1">
    <citation type="submission" date="2018-11" db="EMBL/GenBank/DDBJ databases">
        <authorList>
            <consortium name="Pathogen Informatics"/>
        </authorList>
    </citation>
    <scope>NUCLEOTIDE SEQUENCE</scope>
</reference>
<gene>
    <name evidence="2" type="ORF">PXEA_LOCUS6254</name>
</gene>
<evidence type="ECO:0000313" key="2">
    <source>
        <dbReference type="EMBL" id="VEL12814.1"/>
    </source>
</evidence>
<protein>
    <submittedName>
        <fullName evidence="2">Uncharacterized protein</fullName>
    </submittedName>
</protein>
<feature type="region of interest" description="Disordered" evidence="1">
    <location>
        <begin position="147"/>
        <end position="171"/>
    </location>
</feature>
<feature type="region of interest" description="Disordered" evidence="1">
    <location>
        <begin position="243"/>
        <end position="264"/>
    </location>
</feature>
<evidence type="ECO:0000313" key="3">
    <source>
        <dbReference type="Proteomes" id="UP000784294"/>
    </source>
</evidence>